<keyword evidence="3 8" id="KW-0808">Transferase</keyword>
<dbReference type="SUPFAM" id="SSF53448">
    <property type="entry name" value="Nucleotide-diphospho-sugar transferases"/>
    <property type="match status" value="1"/>
</dbReference>
<comment type="subcellular location">
    <subcellularLocation>
        <location evidence="1">Membrane</location>
        <topology evidence="1">Multi-pass membrane protein</topology>
    </subcellularLocation>
</comment>
<keyword evidence="4 7" id="KW-0812">Transmembrane</keyword>
<dbReference type="Gene3D" id="3.90.550.10">
    <property type="entry name" value="Spore Coat Polysaccharide Biosynthesis Protein SpsA, Chain A"/>
    <property type="match status" value="1"/>
</dbReference>
<feature type="transmembrane region" description="Helical" evidence="7">
    <location>
        <begin position="410"/>
        <end position="431"/>
    </location>
</feature>
<evidence type="ECO:0000256" key="5">
    <source>
        <dbReference type="ARBA" id="ARBA00022989"/>
    </source>
</evidence>
<dbReference type="GO" id="GO:0016020">
    <property type="term" value="C:membrane"/>
    <property type="evidence" value="ECO:0007669"/>
    <property type="project" value="UniProtKB-SubCell"/>
</dbReference>
<evidence type="ECO:0000256" key="3">
    <source>
        <dbReference type="ARBA" id="ARBA00022679"/>
    </source>
</evidence>
<reference evidence="8" key="1">
    <citation type="journal article" date="2022" name="Nat. Microbiol.">
        <title>Unique mobile elements and scalable gene flow at the prokaryote-eukaryote boundary revealed by circularized Asgard archaea genomes.</title>
        <authorList>
            <person name="Wu F."/>
            <person name="Speth D.R."/>
            <person name="Philosof A."/>
            <person name="Cremiere A."/>
            <person name="Narayanan A."/>
            <person name="Barco R.A."/>
            <person name="Connon S.A."/>
            <person name="Amend J.P."/>
            <person name="Antoshechkin I.A."/>
            <person name="Orphan V.J."/>
        </authorList>
    </citation>
    <scope>NUCLEOTIDE SEQUENCE</scope>
    <source>
        <strain evidence="8">PM71</strain>
    </source>
</reference>
<dbReference type="InterPro" id="IPR029044">
    <property type="entry name" value="Nucleotide-diphossugar_trans"/>
</dbReference>
<feature type="transmembrane region" description="Helical" evidence="7">
    <location>
        <begin position="374"/>
        <end position="398"/>
    </location>
</feature>
<protein>
    <submittedName>
        <fullName evidence="8">Glycosyltransferase</fullName>
        <ecNumber evidence="8">2.4.-.-</ecNumber>
    </submittedName>
</protein>
<evidence type="ECO:0000313" key="8">
    <source>
        <dbReference type="EMBL" id="UJG41143.1"/>
    </source>
</evidence>
<evidence type="ECO:0000256" key="4">
    <source>
        <dbReference type="ARBA" id="ARBA00022692"/>
    </source>
</evidence>
<dbReference type="EC" id="2.4.-.-" evidence="8"/>
<dbReference type="GO" id="GO:0016757">
    <property type="term" value="F:glycosyltransferase activity"/>
    <property type="evidence" value="ECO:0007669"/>
    <property type="project" value="UniProtKB-KW"/>
</dbReference>
<feature type="transmembrane region" description="Helical" evidence="7">
    <location>
        <begin position="336"/>
        <end position="362"/>
    </location>
</feature>
<evidence type="ECO:0000256" key="2">
    <source>
        <dbReference type="ARBA" id="ARBA00022676"/>
    </source>
</evidence>
<feature type="transmembrane region" description="Helical" evidence="7">
    <location>
        <begin position="490"/>
        <end position="510"/>
    </location>
</feature>
<proteinExistence type="predicted"/>
<sequence>MSNEKGSKINHLVGIILYIGIFTYFITSLVSLILHFSDLKVHGFILNLFALLFETLGPLYAVYFMIQLIDGILNVGEISYNIDKMTEFPKVTVIVPIHNVNPAVLRDTLLGFKNQDYPNFELWVGDDSTDVKLREECEKITKETGFIYFYRENDRFKAHMVNMILEQPQVKESKYVAFFDVDHIPEPNILKKFVAILEEHPEFVFVQGKFGFRNAKNYLHVWEAMSLTQMFASQNARRKTGNVLFCGSTACFRRDILKGLPEGTLTEDYDLTIRLASEGYRGYWLDEISSMSLVPENIGHQMSQLNRWMTGQAGALSDHVGKLFRSKMTFKQAIDFVVSSTVVLVATSFYFLGIFYALIYAFKIPIYRALGLDAFSLVIMPILTFIIYISTLTATTIYTAKSGTYPLRWWHVPFFLAFGGMTAPFLVFPVIKGLFRKNKIVPGKTKWNKQVPLIPLSIFFSLLGMVFIGLTTSSVLDFLSITNWYGYNYFFILFGVIGITLVFAFPFIVISKMMFKSQHYEEVMIYH</sequence>
<dbReference type="Pfam" id="PF13641">
    <property type="entry name" value="Glyco_tranf_2_3"/>
    <property type="match status" value="1"/>
</dbReference>
<keyword evidence="6 7" id="KW-0472">Membrane</keyword>
<dbReference type="EMBL" id="CP084166">
    <property type="protein sequence ID" value="UJG41143.1"/>
    <property type="molecule type" value="Genomic_DNA"/>
</dbReference>
<feature type="transmembrane region" description="Helical" evidence="7">
    <location>
        <begin position="12"/>
        <end position="34"/>
    </location>
</feature>
<dbReference type="AlphaFoldDB" id="A0A9Y1FM16"/>
<evidence type="ECO:0000256" key="7">
    <source>
        <dbReference type="SAM" id="Phobius"/>
    </source>
</evidence>
<name>A0A9Y1FM16_9ARCH</name>
<accession>A0A9Y1FM16</accession>
<dbReference type="Proteomes" id="UP001201020">
    <property type="component" value="Chromosome"/>
</dbReference>
<gene>
    <name evidence="8" type="ORF">K9W45_01460</name>
</gene>
<evidence type="ECO:0000256" key="6">
    <source>
        <dbReference type="ARBA" id="ARBA00023136"/>
    </source>
</evidence>
<organism evidence="8">
    <name type="scientific">Candidatus Heimdallarchaeum aukensis</name>
    <dbReference type="NCBI Taxonomy" id="2876573"/>
    <lineage>
        <taxon>Archaea</taxon>
        <taxon>Promethearchaeati</taxon>
        <taxon>Candidatus Heimdallarchaeota</taxon>
        <taxon>Candidatus Heimdallarchaeia (ex Rinke et al. 2021) (nom. nud.)</taxon>
        <taxon>Candidatus Heimdallarchaeales</taxon>
        <taxon>Candidatus Heimdallarchaeaceae</taxon>
        <taxon>Candidatus Heimdallarchaeum</taxon>
    </lineage>
</organism>
<dbReference type="InterPro" id="IPR050321">
    <property type="entry name" value="Glycosyltr_2/OpgH_subfam"/>
</dbReference>
<keyword evidence="2 8" id="KW-0328">Glycosyltransferase</keyword>
<feature type="transmembrane region" description="Helical" evidence="7">
    <location>
        <begin position="46"/>
        <end position="66"/>
    </location>
</feature>
<feature type="transmembrane region" description="Helical" evidence="7">
    <location>
        <begin position="451"/>
        <end position="470"/>
    </location>
</feature>
<evidence type="ECO:0000256" key="1">
    <source>
        <dbReference type="ARBA" id="ARBA00004141"/>
    </source>
</evidence>
<keyword evidence="5 7" id="KW-1133">Transmembrane helix</keyword>
<dbReference type="PANTHER" id="PTHR43867:SF2">
    <property type="entry name" value="CELLULOSE SYNTHASE CATALYTIC SUBUNIT A [UDP-FORMING]"/>
    <property type="match status" value="1"/>
</dbReference>
<dbReference type="PANTHER" id="PTHR43867">
    <property type="entry name" value="CELLULOSE SYNTHASE CATALYTIC SUBUNIT A [UDP-FORMING]"/>
    <property type="match status" value="1"/>
</dbReference>